<feature type="region of interest" description="Disordered" evidence="1">
    <location>
        <begin position="1"/>
        <end position="25"/>
    </location>
</feature>
<evidence type="ECO:0000256" key="1">
    <source>
        <dbReference type="SAM" id="MobiDB-lite"/>
    </source>
</evidence>
<dbReference type="EMBL" id="CP024047">
    <property type="protein sequence ID" value="AXR78024.1"/>
    <property type="molecule type" value="Genomic_DNA"/>
</dbReference>
<name>A0A346PES9_9EURY</name>
<gene>
    <name evidence="2" type="ORF">AArc1_1696</name>
</gene>
<reference evidence="3" key="1">
    <citation type="submission" date="2017-10" db="EMBL/GenBank/DDBJ databases">
        <title>Phenotypic and genomic properties of facultatively anaerobic sulfur-reducing natronoarchaea from hypersaline soda lakes.</title>
        <authorList>
            <person name="Sorokin D.Y."/>
            <person name="Kublanov I.V."/>
            <person name="Roman P."/>
            <person name="Sinninghe Damste J.S."/>
            <person name="Golyshin P.N."/>
            <person name="Rojo D."/>
            <person name="Ciordia S."/>
            <person name="Mena Md.C."/>
            <person name="Ferrer M."/>
            <person name="Messina E."/>
            <person name="Smedile F."/>
            <person name="La Spada G."/>
            <person name="La Cono V."/>
            <person name="Yakimov M.M."/>
        </authorList>
    </citation>
    <scope>NUCLEOTIDE SEQUENCE [LARGE SCALE GENOMIC DNA]</scope>
    <source>
        <strain evidence="3">AArc1</strain>
    </source>
</reference>
<evidence type="ECO:0000313" key="2">
    <source>
        <dbReference type="EMBL" id="AXR78024.1"/>
    </source>
</evidence>
<evidence type="ECO:0000313" key="3">
    <source>
        <dbReference type="Proteomes" id="UP000258707"/>
    </source>
</evidence>
<protein>
    <submittedName>
        <fullName evidence="2">Uncharacterized protein</fullName>
    </submittedName>
</protein>
<dbReference type="AlphaFoldDB" id="A0A346PES9"/>
<dbReference type="KEGG" id="nan:AArc1_1696"/>
<sequence length="203" mass="21212">MFSGVDTVAVKESGNSSREIDGDGDNLVLTTTGNAQPTVTGTFETVFVESKGNSQPEIEGEIEQLYVDARGNAAPNIRGDVDKLTVVTKGNAHVGGVSSASEYTEVSEFNSQPVLDGSVEIRASGVAVDGLDIDTDAVGIDIWQGYGDTTSLSNNVVFGTDELVVEEDDVAVKGAGVQVRTAPETEEVSLGGAEEKNLFVGHW</sequence>
<dbReference type="Proteomes" id="UP000258707">
    <property type="component" value="Chromosome"/>
</dbReference>
<organism evidence="2 3">
    <name type="scientific">Natrarchaeobaculum sulfurireducens</name>
    <dbReference type="NCBI Taxonomy" id="2044521"/>
    <lineage>
        <taxon>Archaea</taxon>
        <taxon>Methanobacteriati</taxon>
        <taxon>Methanobacteriota</taxon>
        <taxon>Stenosarchaea group</taxon>
        <taxon>Halobacteria</taxon>
        <taxon>Halobacteriales</taxon>
        <taxon>Natrialbaceae</taxon>
        <taxon>Natrarchaeobaculum</taxon>
    </lineage>
</organism>
<accession>A0A346PES9</accession>
<proteinExistence type="predicted"/>